<reference evidence="2" key="1">
    <citation type="journal article" date="2019" name="Syst. Entomol.">
        <title>Higher level phylogeny and evolutionary history of Pentatomomorpha (Hemiptera: Heteroptera) inferred from mitochondrial genome sequences.</title>
        <authorList>
            <person name="Liu Y."/>
            <person name="Li H."/>
            <person name="Song F."/>
            <person name="Zhao Y."/>
            <person name="Wilson J.J."/>
            <person name="Cai W."/>
        </authorList>
    </citation>
    <scope>NUCLEOTIDE SEQUENCE</scope>
</reference>
<sequence>MPQMSPLWWEVLFMMFIFTFMLFNIMIYFTNKNMMINKMTYYKKIKNLTWMW</sequence>
<keyword evidence="1" id="KW-0472">Membrane</keyword>
<feature type="transmembrane region" description="Helical" evidence="1">
    <location>
        <begin position="6"/>
        <end position="29"/>
    </location>
</feature>
<dbReference type="EMBL" id="MF497715">
    <property type="protein sequence ID" value="QCI09868.1"/>
    <property type="molecule type" value="Genomic_DNA"/>
</dbReference>
<keyword evidence="1" id="KW-0812">Transmembrane</keyword>
<organism evidence="2">
    <name type="scientific">Eocanthecona thomsoni</name>
    <dbReference type="NCBI Taxonomy" id="2575655"/>
    <lineage>
        <taxon>Eukaryota</taxon>
        <taxon>Metazoa</taxon>
        <taxon>Ecdysozoa</taxon>
        <taxon>Arthropoda</taxon>
        <taxon>Hexapoda</taxon>
        <taxon>Insecta</taxon>
        <taxon>Pterygota</taxon>
        <taxon>Neoptera</taxon>
        <taxon>Paraneoptera</taxon>
        <taxon>Hemiptera</taxon>
        <taxon>Heteroptera</taxon>
        <taxon>Panheteroptera</taxon>
        <taxon>Pentatomomorpha</taxon>
        <taxon>Pentatomoidea</taxon>
        <taxon>Pentatomidae</taxon>
        <taxon>Asopinae</taxon>
        <taxon>Eocanthecona</taxon>
    </lineage>
</organism>
<geneLocation type="mitochondrion" evidence="2"/>
<proteinExistence type="predicted"/>
<evidence type="ECO:0000256" key="1">
    <source>
        <dbReference type="SAM" id="Phobius"/>
    </source>
</evidence>
<keyword evidence="1" id="KW-1133">Transmembrane helix</keyword>
<gene>
    <name evidence="2" type="primary">ATP8</name>
</gene>
<accession>A0A4D6X5G1</accession>
<name>A0A4D6X5G1_9HEMI</name>
<evidence type="ECO:0000313" key="2">
    <source>
        <dbReference type="EMBL" id="QCI09868.1"/>
    </source>
</evidence>
<dbReference type="AlphaFoldDB" id="A0A4D6X5G1"/>
<protein>
    <submittedName>
        <fullName evidence="2">ATP synthase F0 subunit 8</fullName>
    </submittedName>
</protein>
<keyword evidence="2" id="KW-0496">Mitochondrion</keyword>